<evidence type="ECO:0000256" key="6">
    <source>
        <dbReference type="ARBA" id="ARBA00023136"/>
    </source>
</evidence>
<dbReference type="Gene3D" id="3.30.70.100">
    <property type="match status" value="1"/>
</dbReference>
<comment type="subcellular location">
    <subcellularLocation>
        <location evidence="1">Cell membrane</location>
        <topology evidence="1">Multi-pass membrane protein</topology>
    </subcellularLocation>
</comment>
<keyword evidence="3" id="KW-1003">Cell membrane</keyword>
<protein>
    <submittedName>
        <fullName evidence="11">Moderate conductance mechanosensitive channel YbiO</fullName>
    </submittedName>
</protein>
<evidence type="ECO:0000256" key="3">
    <source>
        <dbReference type="ARBA" id="ARBA00022475"/>
    </source>
</evidence>
<dbReference type="SUPFAM" id="SSF82689">
    <property type="entry name" value="Mechanosensitive channel protein MscS (YggB), C-terminal domain"/>
    <property type="match status" value="1"/>
</dbReference>
<name>A0A1Y5U3U9_9RHOB</name>
<feature type="transmembrane region" description="Helical" evidence="7">
    <location>
        <begin position="385"/>
        <end position="406"/>
    </location>
</feature>
<feature type="transmembrane region" description="Helical" evidence="7">
    <location>
        <begin position="135"/>
        <end position="156"/>
    </location>
</feature>
<dbReference type="InterPro" id="IPR049142">
    <property type="entry name" value="MS_channel_1st"/>
</dbReference>
<feature type="transmembrane region" description="Helical" evidence="7">
    <location>
        <begin position="344"/>
        <end position="365"/>
    </location>
</feature>
<dbReference type="Pfam" id="PF00924">
    <property type="entry name" value="MS_channel_2nd"/>
    <property type="match status" value="1"/>
</dbReference>
<evidence type="ECO:0000259" key="10">
    <source>
        <dbReference type="Pfam" id="PF21088"/>
    </source>
</evidence>
<accession>A0A1Y5U3U9</accession>
<dbReference type="Gene3D" id="2.30.30.60">
    <property type="match status" value="1"/>
</dbReference>
<keyword evidence="12" id="KW-1185">Reference proteome</keyword>
<dbReference type="PANTHER" id="PTHR30460">
    <property type="entry name" value="MODERATE CONDUCTANCE MECHANOSENSITIVE CHANNEL YBIO"/>
    <property type="match status" value="1"/>
</dbReference>
<feature type="transmembrane region" description="Helical" evidence="7">
    <location>
        <begin position="580"/>
        <end position="602"/>
    </location>
</feature>
<dbReference type="Gene3D" id="1.10.287.1260">
    <property type="match status" value="1"/>
</dbReference>
<feature type="domain" description="Mechanosensitive ion channel MscS" evidence="8">
    <location>
        <begin position="600"/>
        <end position="665"/>
    </location>
</feature>
<dbReference type="Proteomes" id="UP000193900">
    <property type="component" value="Unassembled WGS sequence"/>
</dbReference>
<organism evidence="11 12">
    <name type="scientific">Roseisalinus antarcticus</name>
    <dbReference type="NCBI Taxonomy" id="254357"/>
    <lineage>
        <taxon>Bacteria</taxon>
        <taxon>Pseudomonadati</taxon>
        <taxon>Pseudomonadota</taxon>
        <taxon>Alphaproteobacteria</taxon>
        <taxon>Rhodobacterales</taxon>
        <taxon>Roseobacteraceae</taxon>
        <taxon>Roseisalinus</taxon>
    </lineage>
</organism>
<dbReference type="SUPFAM" id="SSF82861">
    <property type="entry name" value="Mechanosensitive channel protein MscS (YggB), transmembrane region"/>
    <property type="match status" value="1"/>
</dbReference>
<feature type="transmembrane region" description="Helical" evidence="7">
    <location>
        <begin position="468"/>
        <end position="485"/>
    </location>
</feature>
<evidence type="ECO:0000256" key="4">
    <source>
        <dbReference type="ARBA" id="ARBA00022692"/>
    </source>
</evidence>
<feature type="transmembrane region" description="Helical" evidence="7">
    <location>
        <begin position="188"/>
        <end position="210"/>
    </location>
</feature>
<dbReference type="Pfam" id="PF21082">
    <property type="entry name" value="MS_channel_3rd"/>
    <property type="match status" value="1"/>
</dbReference>
<proteinExistence type="inferred from homology"/>
<feature type="transmembrane region" description="Helical" evidence="7">
    <location>
        <begin position="222"/>
        <end position="247"/>
    </location>
</feature>
<keyword evidence="4 7" id="KW-0812">Transmembrane</keyword>
<feature type="domain" description="Mechanosensitive ion channel MscS C-terminal" evidence="9">
    <location>
        <begin position="674"/>
        <end position="758"/>
    </location>
</feature>
<evidence type="ECO:0000256" key="7">
    <source>
        <dbReference type="SAM" id="Phobius"/>
    </source>
</evidence>
<comment type="similarity">
    <text evidence="2">Belongs to the MscS (TC 1.A.23) family.</text>
</comment>
<feature type="transmembrane region" description="Helical" evidence="7">
    <location>
        <begin position="270"/>
        <end position="290"/>
    </location>
</feature>
<evidence type="ECO:0000259" key="8">
    <source>
        <dbReference type="Pfam" id="PF00924"/>
    </source>
</evidence>
<dbReference type="EMBL" id="FWFZ01000077">
    <property type="protein sequence ID" value="SLN77972.1"/>
    <property type="molecule type" value="Genomic_DNA"/>
</dbReference>
<reference evidence="11 12" key="1">
    <citation type="submission" date="2017-03" db="EMBL/GenBank/DDBJ databases">
        <authorList>
            <person name="Afonso C.L."/>
            <person name="Miller P.J."/>
            <person name="Scott M.A."/>
            <person name="Spackman E."/>
            <person name="Goraichik I."/>
            <person name="Dimitrov K.M."/>
            <person name="Suarez D.L."/>
            <person name="Swayne D.E."/>
        </authorList>
    </citation>
    <scope>NUCLEOTIDE SEQUENCE [LARGE SCALE GENOMIC DNA]</scope>
    <source>
        <strain evidence="11 12">CECT 7023</strain>
    </source>
</reference>
<dbReference type="InterPro" id="IPR011014">
    <property type="entry name" value="MscS_channel_TM-2"/>
</dbReference>
<sequence length="804" mass="89152">MAALRTYSNSPFSLFKRRKIMVAMIKNMVLMSFVLLWPCLMVSAQQLLPAEAALDPSMSGTWVISDGNVLSFALTPLASEDDLDGEEETVIAKANQAIREFKEEARGFLTKASQMRSEIRFIVEQNAPDGTIGFFVKYLFVYALCLAIGVVFNHFVCERFFALPRLHQKLAECPVGYSEKIPVLAQRFFYGLGGTVLTAAIGYGLASVVLGTPENNAVEITANYLVASFVIISVVVLLWRMVFAPYLPNYRIPKFHKDDLEQCTIAAKKMFFWLTAGVILSLGVFLYTTWLQELGVSRTMAGLLSLYLSIGIVMFSVALLVANSGIVTGAILKARSPSEVSWPTRLLAGYWIAFAIGYVIIAWAVTGYRLVVGLPNDVPLISSGYAVLLTVLVVYALVSFVIEVFFKRRRVQQEKNITNLRAEIEHQSRMDNALDGEPDEGEITTQEIETKIEAQNTMTSFEDLAQRIAALVALSSGIYALFRIWRLDGLFSGNSVFGISYDVIFILFLGYIAYHFVLIWIDTKIRNEVGEVVASVPGDEGGAGGASRLATLLPLFRNFLLAVISVTSILIALTEMGFNVGPLFAGAGVVGLAIGFGSQTLVRDIFSGAFFLVDDAFRKGEYVDIGHVRGTVEGVSVRSFQLRHHLGPLHTVPFGEIQFLTNYSRDWVMMKLPLRVTYDTDVEKVRKLIKNLGQRLLEDPEIGEQFLQPLKSQGVIKMEDSAMIIRVKFMTKPGDQWVIRKRVYQDIRDIFEKEGIHFAHREVTVRVAKDNHTELTDLEKQTLGAAAILAEPDGGPAAPSGDDR</sequence>
<dbReference type="InterPro" id="IPR011066">
    <property type="entry name" value="MscS_channel_C_sf"/>
</dbReference>
<keyword evidence="6 7" id="KW-0472">Membrane</keyword>
<feature type="domain" description="Mechanosensitive ion channel transmembrane helices 2/3" evidence="10">
    <location>
        <begin position="559"/>
        <end position="599"/>
    </location>
</feature>
<dbReference type="InterPro" id="IPR006685">
    <property type="entry name" value="MscS_channel_2nd"/>
</dbReference>
<dbReference type="InterPro" id="IPR045276">
    <property type="entry name" value="YbiO_bact"/>
</dbReference>
<dbReference type="InterPro" id="IPR049278">
    <property type="entry name" value="MS_channel_C"/>
</dbReference>
<evidence type="ECO:0000256" key="1">
    <source>
        <dbReference type="ARBA" id="ARBA00004651"/>
    </source>
</evidence>
<dbReference type="SUPFAM" id="SSF50182">
    <property type="entry name" value="Sm-like ribonucleoproteins"/>
    <property type="match status" value="1"/>
</dbReference>
<feature type="transmembrane region" description="Helical" evidence="7">
    <location>
        <begin position="310"/>
        <end position="332"/>
    </location>
</feature>
<evidence type="ECO:0000259" key="9">
    <source>
        <dbReference type="Pfam" id="PF21082"/>
    </source>
</evidence>
<dbReference type="InterPro" id="IPR010920">
    <property type="entry name" value="LSM_dom_sf"/>
</dbReference>
<evidence type="ECO:0000313" key="11">
    <source>
        <dbReference type="EMBL" id="SLN77972.1"/>
    </source>
</evidence>
<feature type="transmembrane region" description="Helical" evidence="7">
    <location>
        <begin position="497"/>
        <end position="521"/>
    </location>
</feature>
<dbReference type="GO" id="GO:0005886">
    <property type="term" value="C:plasma membrane"/>
    <property type="evidence" value="ECO:0007669"/>
    <property type="project" value="UniProtKB-SubCell"/>
</dbReference>
<gene>
    <name evidence="11" type="primary">ybiO_2</name>
    <name evidence="11" type="ORF">ROA7023_04617</name>
</gene>
<dbReference type="GO" id="GO:0008381">
    <property type="term" value="F:mechanosensitive monoatomic ion channel activity"/>
    <property type="evidence" value="ECO:0007669"/>
    <property type="project" value="InterPro"/>
</dbReference>
<dbReference type="AlphaFoldDB" id="A0A1Y5U3U9"/>
<dbReference type="InterPro" id="IPR023408">
    <property type="entry name" value="MscS_beta-dom_sf"/>
</dbReference>
<dbReference type="PANTHER" id="PTHR30460:SF0">
    <property type="entry name" value="MODERATE CONDUCTANCE MECHANOSENSITIVE CHANNEL YBIO"/>
    <property type="match status" value="1"/>
</dbReference>
<keyword evidence="5 7" id="KW-1133">Transmembrane helix</keyword>
<evidence type="ECO:0000256" key="5">
    <source>
        <dbReference type="ARBA" id="ARBA00022989"/>
    </source>
</evidence>
<evidence type="ECO:0000313" key="12">
    <source>
        <dbReference type="Proteomes" id="UP000193900"/>
    </source>
</evidence>
<dbReference type="Pfam" id="PF21088">
    <property type="entry name" value="MS_channel_1st"/>
    <property type="match status" value="1"/>
</dbReference>
<evidence type="ECO:0000256" key="2">
    <source>
        <dbReference type="ARBA" id="ARBA00008017"/>
    </source>
</evidence>